<feature type="region of interest" description="Disordered" evidence="1">
    <location>
        <begin position="61"/>
        <end position="119"/>
    </location>
</feature>
<feature type="domain" description="DUF8129" evidence="2">
    <location>
        <begin position="18"/>
        <end position="61"/>
    </location>
</feature>
<dbReference type="EMBL" id="JACCFO010000001">
    <property type="protein sequence ID" value="NYI94089.1"/>
    <property type="molecule type" value="Genomic_DNA"/>
</dbReference>
<organism evidence="3 4">
    <name type="scientific">Streptomonospora nanhaiensis</name>
    <dbReference type="NCBI Taxonomy" id="1323731"/>
    <lineage>
        <taxon>Bacteria</taxon>
        <taxon>Bacillati</taxon>
        <taxon>Actinomycetota</taxon>
        <taxon>Actinomycetes</taxon>
        <taxon>Streptosporangiales</taxon>
        <taxon>Nocardiopsidaceae</taxon>
        <taxon>Streptomonospora</taxon>
    </lineage>
</organism>
<evidence type="ECO:0000256" key="1">
    <source>
        <dbReference type="SAM" id="MobiDB-lite"/>
    </source>
</evidence>
<evidence type="ECO:0000313" key="3">
    <source>
        <dbReference type="EMBL" id="NYI94089.1"/>
    </source>
</evidence>
<keyword evidence="4" id="KW-1185">Reference proteome</keyword>
<gene>
    <name evidence="3" type="ORF">HNR12_000366</name>
</gene>
<accession>A0A853BFL3</accession>
<sequence>MSAERSTPPLADYDGLPVATLRHRVRSLTTEQMRDLIAYESSHGNRFQVLEILKSRLAELEAGARPSGGDQEFQPETPDAPRGGSAVSPGGQGPAGNPPPHGVPAQPARPKGDFRPGGF</sequence>
<comment type="caution">
    <text evidence="3">The sequence shown here is derived from an EMBL/GenBank/DDBJ whole genome shotgun (WGS) entry which is preliminary data.</text>
</comment>
<feature type="compositionally biased region" description="Basic and acidic residues" evidence="1">
    <location>
        <begin position="110"/>
        <end position="119"/>
    </location>
</feature>
<name>A0A853BFL3_9ACTN</name>
<evidence type="ECO:0000313" key="4">
    <source>
        <dbReference type="Proteomes" id="UP000575985"/>
    </source>
</evidence>
<dbReference type="InterPro" id="IPR058442">
    <property type="entry name" value="DUF8129"/>
</dbReference>
<protein>
    <recommendedName>
        <fullName evidence="2">DUF8129 domain-containing protein</fullName>
    </recommendedName>
</protein>
<reference evidence="3 4" key="1">
    <citation type="submission" date="2020-07" db="EMBL/GenBank/DDBJ databases">
        <title>Sequencing the genomes of 1000 actinobacteria strains.</title>
        <authorList>
            <person name="Klenk H.-P."/>
        </authorList>
    </citation>
    <scope>NUCLEOTIDE SEQUENCE [LARGE SCALE GENOMIC DNA]</scope>
    <source>
        <strain evidence="3 4">DSM 45927</strain>
    </source>
</reference>
<dbReference type="Pfam" id="PF26450">
    <property type="entry name" value="DUF8129"/>
    <property type="match status" value="1"/>
</dbReference>
<dbReference type="Proteomes" id="UP000575985">
    <property type="component" value="Unassembled WGS sequence"/>
</dbReference>
<proteinExistence type="predicted"/>
<dbReference type="AlphaFoldDB" id="A0A853BFL3"/>
<dbReference type="RefSeq" id="WP_179765805.1">
    <property type="nucleotide sequence ID" value="NZ_JACCFO010000001.1"/>
</dbReference>
<evidence type="ECO:0000259" key="2">
    <source>
        <dbReference type="Pfam" id="PF26450"/>
    </source>
</evidence>